<evidence type="ECO:0000256" key="5">
    <source>
        <dbReference type="ARBA" id="ARBA00023237"/>
    </source>
</evidence>
<evidence type="ECO:0000256" key="3">
    <source>
        <dbReference type="ARBA" id="ARBA00022729"/>
    </source>
</evidence>
<feature type="domain" description="RagB/SusD" evidence="6">
    <location>
        <begin position="350"/>
        <end position="428"/>
    </location>
</feature>
<dbReference type="InterPro" id="IPR012944">
    <property type="entry name" value="SusD_RagB_dom"/>
</dbReference>
<accession>A0ABR6W6W9</accession>
<name>A0ABR6W6W9_9BACT</name>
<dbReference type="RefSeq" id="WP_186738112.1">
    <property type="nucleotide sequence ID" value="NZ_VFIA01000015.1"/>
</dbReference>
<evidence type="ECO:0000256" key="1">
    <source>
        <dbReference type="ARBA" id="ARBA00004442"/>
    </source>
</evidence>
<keyword evidence="9" id="KW-1185">Reference proteome</keyword>
<comment type="similarity">
    <text evidence="2">Belongs to the SusD family.</text>
</comment>
<sequence length="460" mass="49799">MNVYIKNGLLIGLNLMLVTACNDRLTVQPTQSIDVTQALSNEQDVRITLTGAYDGLSDGNLYGGGFQYIGELLGDNRDVVFGGTFTALDELWRKTITTTNTDVRDTWLDSYNVINRTNNVLANLEKVSEDNRTSYEGQARFIRGAMYFELIKLFGKSYNDGTPASNPGVPLVLTPTGAVGDVDNRVRNSVAEVYAQVIDDLTKAEQLLATSPTGTFATALVGNSGVATKGAAQAMLARVYLQQQNFAAARDAANRVITSGTYTLASDVAGAFSDVSPESIFKIVVTDQDGITGTNALNTYFASTRNSGRGDIRVQTKFRQLFGAGDVRGQFFTTVNNNVFTSKFNDLFGDVVVIRLAEMYLVRAEANLRLNTSVGATPLADINAIRTRAGATQFTAVTVADVLLERRLELAFEGQQIADLKRTGTAVGTTPYNANNLVLPIPQREIDTNKQLAQNPGYIN</sequence>
<evidence type="ECO:0000256" key="2">
    <source>
        <dbReference type="ARBA" id="ARBA00006275"/>
    </source>
</evidence>
<evidence type="ECO:0000259" key="7">
    <source>
        <dbReference type="Pfam" id="PF14322"/>
    </source>
</evidence>
<dbReference type="Pfam" id="PF14322">
    <property type="entry name" value="SusD-like_3"/>
    <property type="match status" value="1"/>
</dbReference>
<dbReference type="Proteomes" id="UP000700732">
    <property type="component" value="Unassembled WGS sequence"/>
</dbReference>
<feature type="domain" description="SusD-like N-terminal" evidence="7">
    <location>
        <begin position="89"/>
        <end position="241"/>
    </location>
</feature>
<dbReference type="InterPro" id="IPR011990">
    <property type="entry name" value="TPR-like_helical_dom_sf"/>
</dbReference>
<dbReference type="SUPFAM" id="SSF48452">
    <property type="entry name" value="TPR-like"/>
    <property type="match status" value="1"/>
</dbReference>
<dbReference type="PROSITE" id="PS51257">
    <property type="entry name" value="PROKAR_LIPOPROTEIN"/>
    <property type="match status" value="1"/>
</dbReference>
<keyword evidence="5" id="KW-0998">Cell outer membrane</keyword>
<evidence type="ECO:0008006" key="10">
    <source>
        <dbReference type="Google" id="ProtNLM"/>
    </source>
</evidence>
<reference evidence="8 9" key="1">
    <citation type="submission" date="2019-06" db="EMBL/GenBank/DDBJ databases">
        <title>Spirosoma utsteinense sp. nov. isolated from Antarctic ice-free soils.</title>
        <authorList>
            <person name="Tahon G."/>
        </authorList>
    </citation>
    <scope>NUCLEOTIDE SEQUENCE [LARGE SCALE GENOMIC DNA]</scope>
    <source>
        <strain evidence="8 9">LMG 31447</strain>
    </source>
</reference>
<keyword evidence="3" id="KW-0732">Signal</keyword>
<comment type="subcellular location">
    <subcellularLocation>
        <location evidence="1">Cell outer membrane</location>
    </subcellularLocation>
</comment>
<organism evidence="8 9">
    <name type="scientific">Spirosoma utsteinense</name>
    <dbReference type="NCBI Taxonomy" id="2585773"/>
    <lineage>
        <taxon>Bacteria</taxon>
        <taxon>Pseudomonadati</taxon>
        <taxon>Bacteroidota</taxon>
        <taxon>Cytophagia</taxon>
        <taxon>Cytophagales</taxon>
        <taxon>Cytophagaceae</taxon>
        <taxon>Spirosoma</taxon>
    </lineage>
</organism>
<dbReference type="EMBL" id="VFIA01000015">
    <property type="protein sequence ID" value="MBC3792331.1"/>
    <property type="molecule type" value="Genomic_DNA"/>
</dbReference>
<evidence type="ECO:0000256" key="4">
    <source>
        <dbReference type="ARBA" id="ARBA00023136"/>
    </source>
</evidence>
<gene>
    <name evidence="8" type="ORF">FH603_2842</name>
</gene>
<proteinExistence type="inferred from homology"/>
<dbReference type="InterPro" id="IPR033985">
    <property type="entry name" value="SusD-like_N"/>
</dbReference>
<evidence type="ECO:0000313" key="9">
    <source>
        <dbReference type="Proteomes" id="UP000700732"/>
    </source>
</evidence>
<keyword evidence="4" id="KW-0472">Membrane</keyword>
<dbReference type="CDD" id="cd08977">
    <property type="entry name" value="SusD"/>
    <property type="match status" value="1"/>
</dbReference>
<evidence type="ECO:0000313" key="8">
    <source>
        <dbReference type="EMBL" id="MBC3792331.1"/>
    </source>
</evidence>
<dbReference type="Gene3D" id="1.25.40.390">
    <property type="match status" value="1"/>
</dbReference>
<protein>
    <recommendedName>
        <fullName evidence="10">RagB/SusD family nutrient uptake outer membrane protein</fullName>
    </recommendedName>
</protein>
<comment type="caution">
    <text evidence="8">The sequence shown here is derived from an EMBL/GenBank/DDBJ whole genome shotgun (WGS) entry which is preliminary data.</text>
</comment>
<evidence type="ECO:0000259" key="6">
    <source>
        <dbReference type="Pfam" id="PF07980"/>
    </source>
</evidence>
<dbReference type="Pfam" id="PF07980">
    <property type="entry name" value="SusD_RagB"/>
    <property type="match status" value="1"/>
</dbReference>